<protein>
    <submittedName>
        <fullName evidence="3">6-aminohexanoate hydrolase</fullName>
    </submittedName>
</protein>
<dbReference type="InterPro" id="IPR050789">
    <property type="entry name" value="Diverse_Enzym_Activities"/>
</dbReference>
<dbReference type="PANTHER" id="PTHR43283:SF7">
    <property type="entry name" value="BETA-LACTAMASE-RELATED DOMAIN-CONTAINING PROTEIN"/>
    <property type="match status" value="1"/>
</dbReference>
<reference evidence="3 4" key="1">
    <citation type="journal article" date="2011" name="Front. Microbiol.">
        <title>Genomic signatures of strain selection and enhancement in Bacillus atrophaeus var. globigii, a historical biowarfare simulant.</title>
        <authorList>
            <person name="Gibbons H.S."/>
            <person name="Broomall S.M."/>
            <person name="McNew L.A."/>
            <person name="Daligault H."/>
            <person name="Chapman C."/>
            <person name="Bruce D."/>
            <person name="Karavis M."/>
            <person name="Krepps M."/>
            <person name="McGregor P.A."/>
            <person name="Hong C."/>
            <person name="Park K.H."/>
            <person name="Akmal A."/>
            <person name="Feldman A."/>
            <person name="Lin J.S."/>
            <person name="Chang W.E."/>
            <person name="Higgs B.W."/>
            <person name="Demirev P."/>
            <person name="Lindquist J."/>
            <person name="Liem A."/>
            <person name="Fochler E."/>
            <person name="Read T.D."/>
            <person name="Tapia R."/>
            <person name="Johnson S."/>
            <person name="Bishop-Lilly K.A."/>
            <person name="Detter C."/>
            <person name="Han C."/>
            <person name="Sozhamannan S."/>
            <person name="Rosenzweig C.N."/>
            <person name="Skowronski E.W."/>
        </authorList>
    </citation>
    <scope>NUCLEOTIDE SEQUENCE [LARGE SCALE GENOMIC DNA]</scope>
    <source>
        <strain evidence="3 4">MLST1</strain>
    </source>
</reference>
<dbReference type="Gene3D" id="3.40.710.10">
    <property type="entry name" value="DD-peptidase/beta-lactamase superfamily"/>
    <property type="match status" value="1"/>
</dbReference>
<evidence type="ECO:0000259" key="2">
    <source>
        <dbReference type="Pfam" id="PF00144"/>
    </source>
</evidence>
<dbReference type="PANTHER" id="PTHR43283">
    <property type="entry name" value="BETA-LACTAMASE-RELATED"/>
    <property type="match status" value="1"/>
</dbReference>
<accession>A0A432W6J7</accession>
<dbReference type="EMBL" id="PIPL01000001">
    <property type="protein sequence ID" value="RUO25698.1"/>
    <property type="molecule type" value="Genomic_DNA"/>
</dbReference>
<comment type="caution">
    <text evidence="3">The sequence shown here is derived from an EMBL/GenBank/DDBJ whole genome shotgun (WGS) entry which is preliminary data.</text>
</comment>
<organism evidence="3 4">
    <name type="scientific">Aliidiomarina minuta</name>
    <dbReference type="NCBI Taxonomy" id="880057"/>
    <lineage>
        <taxon>Bacteria</taxon>
        <taxon>Pseudomonadati</taxon>
        <taxon>Pseudomonadota</taxon>
        <taxon>Gammaproteobacteria</taxon>
        <taxon>Alteromonadales</taxon>
        <taxon>Idiomarinaceae</taxon>
        <taxon>Aliidiomarina</taxon>
    </lineage>
</organism>
<dbReference type="SUPFAM" id="SSF56601">
    <property type="entry name" value="beta-lactamase/transpeptidase-like"/>
    <property type="match status" value="1"/>
</dbReference>
<feature type="signal peptide" evidence="1">
    <location>
        <begin position="1"/>
        <end position="32"/>
    </location>
</feature>
<evidence type="ECO:0000313" key="3">
    <source>
        <dbReference type="EMBL" id="RUO25698.1"/>
    </source>
</evidence>
<dbReference type="Proteomes" id="UP000288293">
    <property type="component" value="Unassembled WGS sequence"/>
</dbReference>
<dbReference type="AlphaFoldDB" id="A0A432W6J7"/>
<dbReference type="Pfam" id="PF00144">
    <property type="entry name" value="Beta-lactamase"/>
    <property type="match status" value="1"/>
</dbReference>
<evidence type="ECO:0000313" key="4">
    <source>
        <dbReference type="Proteomes" id="UP000288293"/>
    </source>
</evidence>
<keyword evidence="4" id="KW-1185">Reference proteome</keyword>
<sequence length="338" mass="37658">MYIMLNCILVMVYVMKSLTTVFFLLISTSAFANSELRAAAENLDRLHNLVVMKSGDIIIEESVRGPNVYEASNIKSLSKSVQALLVGIAIDKGYIESVDQKAVELLGSYLPDDYDPAFAEVSIGNLLSMQSGLERTSGANYGIWVNSANWTQYALTRPMIAEPGTRMLYSTGNSHILAAILTEQTGKSLLQITREWVGQPLNIRIHPWLRSPEGVYFGGNEMYLSTRALVYIGEVYRNQGVVNDQRLVSSSWVEQSFTPRTRSVYTDDPYGYGWFLYSFDGVQAYYGRGYGGQVLYVIPELELSIAITSDPTPPSRGIYLQQLHKFVSDYVLDAVAAI</sequence>
<dbReference type="InterPro" id="IPR001466">
    <property type="entry name" value="Beta-lactam-related"/>
</dbReference>
<keyword evidence="3" id="KW-0378">Hydrolase</keyword>
<keyword evidence="1" id="KW-0732">Signal</keyword>
<gene>
    <name evidence="3" type="ORF">CWE09_02920</name>
</gene>
<feature type="domain" description="Beta-lactamase-related" evidence="2">
    <location>
        <begin position="70"/>
        <end position="313"/>
    </location>
</feature>
<dbReference type="InterPro" id="IPR012338">
    <property type="entry name" value="Beta-lactam/transpept-like"/>
</dbReference>
<proteinExistence type="predicted"/>
<dbReference type="GO" id="GO:0016787">
    <property type="term" value="F:hydrolase activity"/>
    <property type="evidence" value="ECO:0007669"/>
    <property type="project" value="UniProtKB-KW"/>
</dbReference>
<name>A0A432W6J7_9GAMM</name>
<feature type="chain" id="PRO_5019378639" evidence="1">
    <location>
        <begin position="33"/>
        <end position="338"/>
    </location>
</feature>
<evidence type="ECO:0000256" key="1">
    <source>
        <dbReference type="SAM" id="SignalP"/>
    </source>
</evidence>